<evidence type="ECO:0000256" key="2">
    <source>
        <dbReference type="ARBA" id="ARBA00005810"/>
    </source>
</evidence>
<dbReference type="GO" id="GO:0003848">
    <property type="term" value="F:2-amino-4-hydroxy-6-hydroxymethyldihydropteridine diphosphokinase activity"/>
    <property type="evidence" value="ECO:0007669"/>
    <property type="project" value="UniProtKB-EC"/>
</dbReference>
<evidence type="ECO:0000313" key="15">
    <source>
        <dbReference type="EMBL" id="RWX52107.1"/>
    </source>
</evidence>
<dbReference type="AlphaFoldDB" id="A0A444JGG0"/>
<dbReference type="SUPFAM" id="SSF55083">
    <property type="entry name" value="6-hydroxymethyl-7,8-dihydropterin pyrophosphokinase, HPPK"/>
    <property type="match status" value="1"/>
</dbReference>
<dbReference type="EC" id="2.7.6.3" evidence="3"/>
<comment type="caution">
    <text evidence="15">The sequence shown here is derived from an EMBL/GenBank/DDBJ whole genome shotgun (WGS) entry which is preliminary data.</text>
</comment>
<keyword evidence="5 15" id="KW-0808">Transferase</keyword>
<dbReference type="Proteomes" id="UP000288892">
    <property type="component" value="Unassembled WGS sequence"/>
</dbReference>
<dbReference type="Pfam" id="PF01288">
    <property type="entry name" value="HPPK"/>
    <property type="match status" value="1"/>
</dbReference>
<evidence type="ECO:0000256" key="4">
    <source>
        <dbReference type="ARBA" id="ARBA00016218"/>
    </source>
</evidence>
<keyword evidence="8" id="KW-0067">ATP-binding</keyword>
<comment type="pathway">
    <text evidence="1">Cofactor biosynthesis; tetrahydrofolate biosynthesis; 2-amino-4-hydroxy-6-hydroxymethyl-7,8-dihydropteridine diphosphate from 7,8-dihydroneopterin triphosphate: step 4/4.</text>
</comment>
<organism evidence="15 16">
    <name type="scientific">Candidatus Electrothrix marina</name>
    <dbReference type="NCBI Taxonomy" id="1859130"/>
    <lineage>
        <taxon>Bacteria</taxon>
        <taxon>Pseudomonadati</taxon>
        <taxon>Thermodesulfobacteriota</taxon>
        <taxon>Desulfobulbia</taxon>
        <taxon>Desulfobulbales</taxon>
        <taxon>Desulfobulbaceae</taxon>
        <taxon>Candidatus Electrothrix</taxon>
    </lineage>
</organism>
<dbReference type="NCBIfam" id="TIGR01498">
    <property type="entry name" value="folK"/>
    <property type="match status" value="1"/>
</dbReference>
<feature type="region of interest" description="Disordered" evidence="13">
    <location>
        <begin position="159"/>
        <end position="186"/>
    </location>
</feature>
<comment type="function">
    <text evidence="10">Catalyzes the transfer of pyrophosphate from adenosine triphosphate (ATP) to 6-hydroxymethyl-7,8-dihydropterin, an enzymatic step in folate biosynthesis pathway.</text>
</comment>
<keyword evidence="9" id="KW-0289">Folate biosynthesis</keyword>
<evidence type="ECO:0000256" key="11">
    <source>
        <dbReference type="ARBA" id="ARBA00029766"/>
    </source>
</evidence>
<dbReference type="InterPro" id="IPR000550">
    <property type="entry name" value="Hppk"/>
</dbReference>
<evidence type="ECO:0000256" key="3">
    <source>
        <dbReference type="ARBA" id="ARBA00013253"/>
    </source>
</evidence>
<keyword evidence="7 15" id="KW-0418">Kinase</keyword>
<feature type="domain" description="7,8-dihydro-6-hydroxymethylpterin-pyrophosphokinase" evidence="14">
    <location>
        <begin position="12"/>
        <end position="142"/>
    </location>
</feature>
<evidence type="ECO:0000256" key="5">
    <source>
        <dbReference type="ARBA" id="ARBA00022679"/>
    </source>
</evidence>
<dbReference type="GO" id="GO:0016301">
    <property type="term" value="F:kinase activity"/>
    <property type="evidence" value="ECO:0007669"/>
    <property type="project" value="UniProtKB-KW"/>
</dbReference>
<dbReference type="PANTHER" id="PTHR43071:SF1">
    <property type="entry name" value="2-AMINO-4-HYDROXY-6-HYDROXYMETHYLDIHYDROPTERIDINE PYROPHOSPHOKINASE"/>
    <property type="match status" value="1"/>
</dbReference>
<name>A0A444JGG0_9BACT</name>
<dbReference type="Gene3D" id="3.30.70.560">
    <property type="entry name" value="7,8-Dihydro-6-hydroxymethylpterin-pyrophosphokinase HPPK"/>
    <property type="match status" value="1"/>
</dbReference>
<dbReference type="GO" id="GO:0005524">
    <property type="term" value="F:ATP binding"/>
    <property type="evidence" value="ECO:0007669"/>
    <property type="project" value="UniProtKB-KW"/>
</dbReference>
<accession>A0A444JGG0</accession>
<keyword evidence="6" id="KW-0547">Nucleotide-binding</keyword>
<evidence type="ECO:0000256" key="7">
    <source>
        <dbReference type="ARBA" id="ARBA00022777"/>
    </source>
</evidence>
<keyword evidence="16" id="KW-1185">Reference proteome</keyword>
<reference evidence="15 16" key="1">
    <citation type="submission" date="2017-01" db="EMBL/GenBank/DDBJ databases">
        <title>The cable genome- insights into the physiology and evolution of filamentous bacteria capable of sulfide oxidation via long distance electron transfer.</title>
        <authorList>
            <person name="Schreiber L."/>
            <person name="Bjerg J.T."/>
            <person name="Boggild A."/>
            <person name="Van De Vossenberg J."/>
            <person name="Meysman F."/>
            <person name="Nielsen L.P."/>
            <person name="Schramm A."/>
            <person name="Kjeldsen K.U."/>
        </authorList>
    </citation>
    <scope>NUCLEOTIDE SEQUENCE [LARGE SCALE GENOMIC DNA]</scope>
    <source>
        <strain evidence="15">A5</strain>
    </source>
</reference>
<evidence type="ECO:0000256" key="6">
    <source>
        <dbReference type="ARBA" id="ARBA00022741"/>
    </source>
</evidence>
<protein>
    <recommendedName>
        <fullName evidence="4">2-amino-4-hydroxy-6-hydroxymethyldihydropteridine pyrophosphokinase</fullName>
        <ecNumber evidence="3">2.7.6.3</ecNumber>
    </recommendedName>
    <alternativeName>
        <fullName evidence="11">6-hydroxymethyl-7,8-dihydropterin pyrophosphokinase</fullName>
    </alternativeName>
    <alternativeName>
        <fullName evidence="12">7,8-dihydro-6-hydroxymethylpterin-pyrophosphokinase</fullName>
    </alternativeName>
</protein>
<comment type="similarity">
    <text evidence="2">Belongs to the HPPK family.</text>
</comment>
<evidence type="ECO:0000256" key="9">
    <source>
        <dbReference type="ARBA" id="ARBA00022909"/>
    </source>
</evidence>
<evidence type="ECO:0000256" key="8">
    <source>
        <dbReference type="ARBA" id="ARBA00022840"/>
    </source>
</evidence>
<proteinExistence type="inferred from homology"/>
<evidence type="ECO:0000313" key="16">
    <source>
        <dbReference type="Proteomes" id="UP000288892"/>
    </source>
</evidence>
<dbReference type="PANTHER" id="PTHR43071">
    <property type="entry name" value="2-AMINO-4-HYDROXY-6-HYDROXYMETHYLDIHYDROPTERIDINE PYROPHOSPHOKINASE"/>
    <property type="match status" value="1"/>
</dbReference>
<dbReference type="EMBL" id="MTKS01000039">
    <property type="protein sequence ID" value="RWX52107.1"/>
    <property type="molecule type" value="Genomic_DNA"/>
</dbReference>
<dbReference type="CDD" id="cd00483">
    <property type="entry name" value="HPPK"/>
    <property type="match status" value="1"/>
</dbReference>
<sequence length="186" mass="20877">MNSIPPFHSACIGLGSNLGQSRTLLKDAWQSLGQHPEVSLQTLSSPYRTRPVGMESSHWFINAAGLLRTILAPEALLNLLLETERQFGRIRHPEPEGYQDRTLDLDLLLFDACIMQTDRLALPHPLMHERLFVLIPLAEIAPQAEHPLRNKTIAELLAEEQKQRGGSEEIEQAGWREEGADQQTSS</sequence>
<evidence type="ECO:0000256" key="10">
    <source>
        <dbReference type="ARBA" id="ARBA00029409"/>
    </source>
</evidence>
<evidence type="ECO:0000256" key="12">
    <source>
        <dbReference type="ARBA" id="ARBA00033413"/>
    </source>
</evidence>
<evidence type="ECO:0000256" key="13">
    <source>
        <dbReference type="SAM" id="MobiDB-lite"/>
    </source>
</evidence>
<gene>
    <name evidence="15" type="ORF">VU01_10392</name>
</gene>
<evidence type="ECO:0000256" key="1">
    <source>
        <dbReference type="ARBA" id="ARBA00005051"/>
    </source>
</evidence>
<dbReference type="InterPro" id="IPR035907">
    <property type="entry name" value="Hppk_sf"/>
</dbReference>
<dbReference type="GO" id="GO:0046654">
    <property type="term" value="P:tetrahydrofolate biosynthetic process"/>
    <property type="evidence" value="ECO:0007669"/>
    <property type="project" value="UniProtKB-UniPathway"/>
</dbReference>
<evidence type="ECO:0000259" key="14">
    <source>
        <dbReference type="Pfam" id="PF01288"/>
    </source>
</evidence>
<dbReference type="GO" id="GO:0046656">
    <property type="term" value="P:folic acid biosynthetic process"/>
    <property type="evidence" value="ECO:0007669"/>
    <property type="project" value="UniProtKB-KW"/>
</dbReference>
<dbReference type="UniPathway" id="UPA00077">
    <property type="reaction ID" value="UER00155"/>
</dbReference>